<evidence type="ECO:0000313" key="3">
    <source>
        <dbReference type="EMBL" id="MFD1643122.1"/>
    </source>
</evidence>
<proteinExistence type="predicted"/>
<accession>A0ABD6DCM4</accession>
<gene>
    <name evidence="3" type="ORF">ACFSBW_14695</name>
</gene>
<dbReference type="AlphaFoldDB" id="A0ABD6DCM4"/>
<name>A0ABD6DCM4_9EURY</name>
<keyword evidence="2" id="KW-1133">Transmembrane helix</keyword>
<protein>
    <submittedName>
        <fullName evidence="3">Uncharacterized protein</fullName>
    </submittedName>
</protein>
<dbReference type="RefSeq" id="WP_256396352.1">
    <property type="nucleotide sequence ID" value="NZ_JANHDJ010000004.1"/>
</dbReference>
<keyword evidence="2" id="KW-0812">Transmembrane</keyword>
<organism evidence="3 4">
    <name type="scientific">Halohasta litorea</name>
    <dbReference type="NCBI Taxonomy" id="869891"/>
    <lineage>
        <taxon>Archaea</taxon>
        <taxon>Methanobacteriati</taxon>
        <taxon>Methanobacteriota</taxon>
        <taxon>Stenosarchaea group</taxon>
        <taxon>Halobacteria</taxon>
        <taxon>Halobacteriales</taxon>
        <taxon>Haloferacaceae</taxon>
        <taxon>Halohasta</taxon>
    </lineage>
</organism>
<evidence type="ECO:0000313" key="4">
    <source>
        <dbReference type="Proteomes" id="UP001597052"/>
    </source>
</evidence>
<reference evidence="3 4" key="1">
    <citation type="journal article" date="2019" name="Int. J. Syst. Evol. Microbiol.">
        <title>The Global Catalogue of Microorganisms (GCM) 10K type strain sequencing project: providing services to taxonomists for standard genome sequencing and annotation.</title>
        <authorList>
            <consortium name="The Broad Institute Genomics Platform"/>
            <consortium name="The Broad Institute Genome Sequencing Center for Infectious Disease"/>
            <person name="Wu L."/>
            <person name="Ma J."/>
        </authorList>
    </citation>
    <scope>NUCLEOTIDE SEQUENCE [LARGE SCALE GENOMIC DNA]</scope>
    <source>
        <strain evidence="3 4">CGMCC 1.10593</strain>
    </source>
</reference>
<evidence type="ECO:0000256" key="2">
    <source>
        <dbReference type="SAM" id="Phobius"/>
    </source>
</evidence>
<dbReference type="EMBL" id="JBHUDM010000004">
    <property type="protein sequence ID" value="MFD1643122.1"/>
    <property type="molecule type" value="Genomic_DNA"/>
</dbReference>
<dbReference type="Proteomes" id="UP001597052">
    <property type="component" value="Unassembled WGS sequence"/>
</dbReference>
<feature type="region of interest" description="Disordered" evidence="1">
    <location>
        <begin position="287"/>
        <end position="329"/>
    </location>
</feature>
<keyword evidence="4" id="KW-1185">Reference proteome</keyword>
<sequence>MRQGFVGNNRAVAPVIGFIFVIGFLVLLLAVYQAQVVPQQNAETEFEHHEDIRYELRSLHHAITDVSQKQSPRFQSLNLGTDYRARTLGINPPPAAGTIRTEQHNISISNGSSTEDIPTRFIEYQPGYNELDIGSTWYENSVLYLDERDRGNDLVVIEDQQIVDDTGNLTIVALQNEFQETGTGRVTLELYPSNDLNNVSLPDPNGNYSVKIPTRLNGTGYWERQFGDGVDIDPVAGEDHDLLNLSVAPEALELSSVGIQLEPTGIDGSVEEESEEEYDYAEETYHRDDNSGDAVQPVNPSGDIENPSAVNEEGGDTATAISSGGQEDLNVGFALPPTDESAETYTMRFIIERIQVGGGDFGFSLVNSDGEVLTERQVLEEGDNTYSFDDDEEQAISNNYDDLYLILDSETNGSGNRELAIDYFELLAG</sequence>
<comment type="caution">
    <text evidence="3">The sequence shown here is derived from an EMBL/GenBank/DDBJ whole genome shotgun (WGS) entry which is preliminary data.</text>
</comment>
<evidence type="ECO:0000256" key="1">
    <source>
        <dbReference type="SAM" id="MobiDB-lite"/>
    </source>
</evidence>
<feature type="transmembrane region" description="Helical" evidence="2">
    <location>
        <begin position="12"/>
        <end position="32"/>
    </location>
</feature>
<keyword evidence="2" id="KW-0472">Membrane</keyword>